<evidence type="ECO:0000256" key="1">
    <source>
        <dbReference type="SAM" id="SignalP"/>
    </source>
</evidence>
<keyword evidence="1" id="KW-0732">Signal</keyword>
<name>A0A511NIZ2_9FLAO</name>
<sequence>MRTKFLKIGLPAMAFLAAGVFAFATEKNEASTEAFAPGYIFQSGQCLDVPMECNNLGGLACTFSGQQVFQIKASATSCSNPLTHRVQ</sequence>
<gene>
    <name evidence="2" type="ORF">EB1_25240</name>
</gene>
<evidence type="ECO:0000313" key="3">
    <source>
        <dbReference type="Proteomes" id="UP000321245"/>
    </source>
</evidence>
<evidence type="ECO:0000313" key="2">
    <source>
        <dbReference type="EMBL" id="GEM52734.1"/>
    </source>
</evidence>
<dbReference type="AlphaFoldDB" id="A0A511NIZ2"/>
<accession>A0A511NIZ2</accession>
<dbReference type="Proteomes" id="UP000321245">
    <property type="component" value="Unassembled WGS sequence"/>
</dbReference>
<dbReference type="RefSeq" id="WP_019976916.1">
    <property type="nucleotide sequence ID" value="NZ_BJXC01000019.1"/>
</dbReference>
<comment type="caution">
    <text evidence="2">The sequence shown here is derived from an EMBL/GenBank/DDBJ whole genome shotgun (WGS) entry which is preliminary data.</text>
</comment>
<proteinExistence type="predicted"/>
<protein>
    <submittedName>
        <fullName evidence="2">Uncharacterized protein</fullName>
    </submittedName>
</protein>
<reference evidence="2 3" key="1">
    <citation type="submission" date="2019-07" db="EMBL/GenBank/DDBJ databases">
        <title>Whole genome shotgun sequence of Empedobacter brevis NBRC 14943.</title>
        <authorList>
            <person name="Hosoyama A."/>
            <person name="Uohara A."/>
            <person name="Ohji S."/>
            <person name="Ichikawa N."/>
        </authorList>
    </citation>
    <scope>NUCLEOTIDE SEQUENCE [LARGE SCALE GENOMIC DNA]</scope>
    <source>
        <strain evidence="2 3">NBRC 14943</strain>
    </source>
</reference>
<organism evidence="2 3">
    <name type="scientific">Empedobacter brevis NBRC 14943 = ATCC 43319</name>
    <dbReference type="NCBI Taxonomy" id="1218108"/>
    <lineage>
        <taxon>Bacteria</taxon>
        <taxon>Pseudomonadati</taxon>
        <taxon>Bacteroidota</taxon>
        <taxon>Flavobacteriia</taxon>
        <taxon>Flavobacteriales</taxon>
        <taxon>Weeksellaceae</taxon>
        <taxon>Empedobacter</taxon>
    </lineage>
</organism>
<keyword evidence="3" id="KW-1185">Reference proteome</keyword>
<dbReference type="Pfam" id="PF20130">
    <property type="entry name" value="DUF6520"/>
    <property type="match status" value="1"/>
</dbReference>
<dbReference type="EMBL" id="BJXC01000019">
    <property type="protein sequence ID" value="GEM52734.1"/>
    <property type="molecule type" value="Genomic_DNA"/>
</dbReference>
<dbReference type="InterPro" id="IPR045391">
    <property type="entry name" value="DUF6520"/>
</dbReference>
<dbReference type="GeneID" id="84651472"/>
<dbReference type="OrthoDB" id="1454081at2"/>
<feature type="signal peptide" evidence="1">
    <location>
        <begin position="1"/>
        <end position="24"/>
    </location>
</feature>
<feature type="chain" id="PRO_5022192062" evidence="1">
    <location>
        <begin position="25"/>
        <end position="87"/>
    </location>
</feature>